<dbReference type="EMBL" id="GDIQ01049860">
    <property type="protein sequence ID" value="JAN44877.1"/>
    <property type="molecule type" value="Transcribed_RNA"/>
</dbReference>
<feature type="region of interest" description="Disordered" evidence="4">
    <location>
        <begin position="517"/>
        <end position="542"/>
    </location>
</feature>
<feature type="domain" description="RRM" evidence="5">
    <location>
        <begin position="255"/>
        <end position="342"/>
    </location>
</feature>
<proteinExistence type="predicted"/>
<dbReference type="SUPFAM" id="SSF54928">
    <property type="entry name" value="RNA-binding domain, RBD"/>
    <property type="match status" value="1"/>
</dbReference>
<dbReference type="Gene3D" id="3.30.70.330">
    <property type="match status" value="1"/>
</dbReference>
<keyword evidence="1 2" id="KW-0694">RNA-binding</keyword>
<dbReference type="GO" id="GO:0003723">
    <property type="term" value="F:RNA binding"/>
    <property type="evidence" value="ECO:0007669"/>
    <property type="project" value="UniProtKB-UniRule"/>
</dbReference>
<reference evidence="6" key="1">
    <citation type="submission" date="2015-10" db="EMBL/GenBank/DDBJ databases">
        <title>EvidentialGene: Evidence-directed Construction of Complete mRNA Transcriptomes without Genomes.</title>
        <authorList>
            <person name="Gilbert D.G."/>
        </authorList>
    </citation>
    <scope>NUCLEOTIDE SEQUENCE</scope>
</reference>
<organism evidence="6">
    <name type="scientific">Daphnia magna</name>
    <dbReference type="NCBI Taxonomy" id="35525"/>
    <lineage>
        <taxon>Eukaryota</taxon>
        <taxon>Metazoa</taxon>
        <taxon>Ecdysozoa</taxon>
        <taxon>Arthropoda</taxon>
        <taxon>Crustacea</taxon>
        <taxon>Branchiopoda</taxon>
        <taxon>Diplostraca</taxon>
        <taxon>Cladocera</taxon>
        <taxon>Anomopoda</taxon>
        <taxon>Daphniidae</taxon>
        <taxon>Daphnia</taxon>
    </lineage>
</organism>
<reference evidence="7 8" key="2">
    <citation type="submission" date="2016-03" db="EMBL/GenBank/DDBJ databases">
        <title>EvidentialGene: Evidence-directed Construction of Genes on Genomes.</title>
        <authorList>
            <person name="Gilbert D.G."/>
            <person name="Choi J.-H."/>
            <person name="Mockaitis K."/>
            <person name="Colbourne J."/>
            <person name="Pfrender M."/>
        </authorList>
    </citation>
    <scope>NUCLEOTIDE SEQUENCE [LARGE SCALE GENOMIC DNA]</scope>
    <source>
        <strain evidence="7 8">Xinb3</strain>
        <tissue evidence="7">Complete organism</tissue>
    </source>
</reference>
<evidence type="ECO:0000259" key="5">
    <source>
        <dbReference type="PROSITE" id="PS50102"/>
    </source>
</evidence>
<dbReference type="InterPro" id="IPR000504">
    <property type="entry name" value="RRM_dom"/>
</dbReference>
<accession>A0A0P6H5A3</accession>
<dbReference type="OrthoDB" id="10039782at2759"/>
<dbReference type="Pfam" id="PF00076">
    <property type="entry name" value="RRM_1"/>
    <property type="match status" value="1"/>
</dbReference>
<evidence type="ECO:0000256" key="4">
    <source>
        <dbReference type="SAM" id="MobiDB-lite"/>
    </source>
</evidence>
<evidence type="ECO:0000313" key="7">
    <source>
        <dbReference type="EMBL" id="KZS17007.1"/>
    </source>
</evidence>
<evidence type="ECO:0000256" key="2">
    <source>
        <dbReference type="PROSITE-ProRule" id="PRU00176"/>
    </source>
</evidence>
<dbReference type="SMART" id="SM00360">
    <property type="entry name" value="RRM"/>
    <property type="match status" value="1"/>
</dbReference>
<dbReference type="EMBL" id="LRGB01000687">
    <property type="protein sequence ID" value="KZS17007.1"/>
    <property type="molecule type" value="Genomic_DNA"/>
</dbReference>
<dbReference type="AlphaFoldDB" id="A0A0P6H5A3"/>
<evidence type="ECO:0000256" key="3">
    <source>
        <dbReference type="SAM" id="Coils"/>
    </source>
</evidence>
<dbReference type="GO" id="GO:0016491">
    <property type="term" value="F:oxidoreductase activity"/>
    <property type="evidence" value="ECO:0007669"/>
    <property type="project" value="InterPro"/>
</dbReference>
<gene>
    <name evidence="7" type="ORF">APZ42_017654</name>
</gene>
<evidence type="ECO:0000313" key="6">
    <source>
        <dbReference type="EMBL" id="JAN70425.1"/>
    </source>
</evidence>
<protein>
    <submittedName>
        <fullName evidence="6 7">Ecto-NOX disulfide-thiol exchanger</fullName>
    </submittedName>
</protein>
<evidence type="ECO:0000313" key="8">
    <source>
        <dbReference type="Proteomes" id="UP000076858"/>
    </source>
</evidence>
<feature type="region of interest" description="Disordered" evidence="4">
    <location>
        <begin position="81"/>
        <end position="167"/>
    </location>
</feature>
<dbReference type="InterPro" id="IPR035979">
    <property type="entry name" value="RBD_domain_sf"/>
</dbReference>
<evidence type="ECO:0000256" key="1">
    <source>
        <dbReference type="ARBA" id="ARBA00022884"/>
    </source>
</evidence>
<name>A0A0P6H5A3_9CRUS</name>
<dbReference type="Proteomes" id="UP000076858">
    <property type="component" value="Unassembled WGS sequence"/>
</dbReference>
<dbReference type="PANTHER" id="PTHR16001:SF4">
    <property type="entry name" value="ECTO-NOX DISULFIDE-THIOL EXCHANGER 1-LIKE PROTEIN"/>
    <property type="match status" value="1"/>
</dbReference>
<keyword evidence="8" id="KW-1185">Reference proteome</keyword>
<dbReference type="Pfam" id="PF23267">
    <property type="entry name" value="ENOX1"/>
    <property type="match status" value="1"/>
</dbReference>
<dbReference type="InterPro" id="IPR056611">
    <property type="entry name" value="ENOX1/2_dom"/>
</dbReference>
<dbReference type="PROSITE" id="PS50102">
    <property type="entry name" value="RRM"/>
    <property type="match status" value="1"/>
</dbReference>
<dbReference type="InterPro" id="IPR012677">
    <property type="entry name" value="Nucleotide-bd_a/b_plait_sf"/>
</dbReference>
<feature type="compositionally biased region" description="Basic and acidic residues" evidence="4">
    <location>
        <begin position="115"/>
        <end position="124"/>
    </location>
</feature>
<dbReference type="GO" id="GO:0007624">
    <property type="term" value="P:ultradian rhythm"/>
    <property type="evidence" value="ECO:0007669"/>
    <property type="project" value="InterPro"/>
</dbReference>
<feature type="compositionally biased region" description="Acidic residues" evidence="4">
    <location>
        <begin position="520"/>
        <end position="529"/>
    </location>
</feature>
<sequence>MSNPYAFIGLPLGSQASGSSNTGPMTLGHNHIALGGLPFSALMSSAGQGMPGLPFTMQSAALSLGLGGMLANNQRISGVNCGPEGLSRQNPQETDNLNENGKEKERHLNQSCSSNRDRREDKYRESRKRMRSSSVACESDDDIMVLSNSPSSNEPSEQRDNAQPNNVWDNTSVPMGLGFSMNNPSLVNNSMYSADASSFMAAMGSQMPFDFGLLPGMGNVSHPSKEPIHLKSCVLYPPNPQAPLPTTRERPLGCKTVFVGGLAENITEEILREIFERCGSILTIRMSKKNFAHVRFERECYVDAAILLSGYRVRLHNQKPDANNPSTSNTSSGRLHVDFAQARDDQYEYECQARRLERELRHRQRIEEDKWRPPSPPPVPHYAEHEAHVVVEQLKNEERFGRAVQILATWLERGDCSKRNSNGFYSMIQSAHAHLRRLGSEKSQLEEEARRTHDSLRQKFLHLTSQLGEMERLFQAASHQKAWDHFTKAQRKSLESWKKHVMDIKLEPTVEFLTSSKDDDNMEFSDSESDEPRRYKSNASEKSIAHLKEENDSLRCQLEAYKNEVEIVRSDLKLELQVKEQHVKNLERNLAEERLRSVKEKQTSLSIQSVNSVEAPGSVTDEQSIKLISLLSVFLSVQHCGTTLDEAYEYVQKSDNSCTKDEVEKVLLHNKELFSNTSDLWRFKLFFH</sequence>
<dbReference type="GO" id="GO:0009897">
    <property type="term" value="C:external side of plasma membrane"/>
    <property type="evidence" value="ECO:0007669"/>
    <property type="project" value="InterPro"/>
</dbReference>
<feature type="coiled-coil region" evidence="3">
    <location>
        <begin position="428"/>
        <end position="455"/>
    </location>
</feature>
<feature type="compositionally biased region" description="Polar residues" evidence="4">
    <location>
        <begin position="87"/>
        <end position="99"/>
    </location>
</feature>
<dbReference type="EMBL" id="GDIQ01024312">
    <property type="protein sequence ID" value="JAN70425.1"/>
    <property type="molecule type" value="Transcribed_RNA"/>
</dbReference>
<dbReference type="InterPro" id="IPR038876">
    <property type="entry name" value="ENOX"/>
</dbReference>
<dbReference type="PANTHER" id="PTHR16001">
    <property type="entry name" value="ECTO-NOX DISULFIDE-THIOL EXCHANGER"/>
    <property type="match status" value="1"/>
</dbReference>
<keyword evidence="3" id="KW-0175">Coiled coil</keyword>